<accession>A0ABW8RVL3</accession>
<dbReference type="SUPFAM" id="SSF63825">
    <property type="entry name" value="YWTD domain"/>
    <property type="match status" value="1"/>
</dbReference>
<evidence type="ECO:0000313" key="1">
    <source>
        <dbReference type="EMBL" id="MFL0162786.1"/>
    </source>
</evidence>
<dbReference type="RefSeq" id="WP_406751614.1">
    <property type="nucleotide sequence ID" value="NZ_JBEWZH010000007.1"/>
</dbReference>
<organism evidence="1 2">
    <name type="scientific">Aquirufa salirivi</name>
    <dbReference type="NCBI Taxonomy" id="3104729"/>
    <lineage>
        <taxon>Bacteria</taxon>
        <taxon>Pseudomonadati</taxon>
        <taxon>Bacteroidota</taxon>
        <taxon>Cytophagia</taxon>
        <taxon>Cytophagales</taxon>
        <taxon>Flectobacillaceae</taxon>
        <taxon>Aquirufa</taxon>
    </lineage>
</organism>
<dbReference type="InterPro" id="IPR025316">
    <property type="entry name" value="DUF4221"/>
</dbReference>
<keyword evidence="2" id="KW-1185">Reference proteome</keyword>
<comment type="caution">
    <text evidence="1">The sequence shown here is derived from an EMBL/GenBank/DDBJ whole genome shotgun (WGS) entry which is preliminary data.</text>
</comment>
<gene>
    <name evidence="1" type="ORF">U0R11_10320</name>
</gene>
<evidence type="ECO:0000313" key="2">
    <source>
        <dbReference type="Proteomes" id="UP001623558"/>
    </source>
</evidence>
<name>A0ABW8RVL3_9BACT</name>
<dbReference type="Pfam" id="PF13970">
    <property type="entry name" value="DUF4221"/>
    <property type="match status" value="1"/>
</dbReference>
<proteinExistence type="predicted"/>
<dbReference type="Proteomes" id="UP001623558">
    <property type="component" value="Unassembled WGS sequence"/>
</dbReference>
<reference evidence="1 2" key="1">
    <citation type="submission" date="2024-07" db="EMBL/GenBank/DDBJ databases">
        <authorList>
            <person name="Pitt A."/>
            <person name="Hahn M.W."/>
        </authorList>
    </citation>
    <scope>NUCLEOTIDE SEQUENCE [LARGE SCALE GENOMIC DNA]</scope>
    <source>
        <strain evidence="1 2">1-SAACH-A3</strain>
    </source>
</reference>
<dbReference type="EMBL" id="JBEWZH010000007">
    <property type="protein sequence ID" value="MFL0162786.1"/>
    <property type="molecule type" value="Genomic_DNA"/>
</dbReference>
<protein>
    <submittedName>
        <fullName evidence="1">DUF4221 family protein</fullName>
    </submittedName>
</protein>
<sequence>MAILGSCNQSSFDKESLQNDILIIKYDSIEMPVDSTISAVGNYNHVYHKDAKGESYLVVSNLNNELVYFNLDRRKIVKRIKFQQEGPHGIGYIGNFNFYSEDSIVLKGLNPLETYSLNTDAKKISTFSTSKFAGFQAREILGQPTTCISIYNQYVIQFTQALLLSDLSSNRKYFDLNSKAFALLDLTNGKYTFLPIKFPITMHDKKEFWDLFHITPSSAIIQDKFYYTFPGSDSLYFYNINTKQVKQVSAPSIHSVNGNGVVVRKFTSLEEYFDVYAQNMSYVKILADGNNNRIIRFIAHPTKKWKNSGNLNDVLISKPFSIQIFDSDLNLLGETDVFFDNFYDFLDSFVGEKGLYISNNHPENAKIDERFLSYSIFKIGK</sequence>